<dbReference type="GO" id="GO:0016818">
    <property type="term" value="F:hydrolase activity, acting on acid anhydrides, in phosphorus-containing anhydrides"/>
    <property type="evidence" value="ECO:0007669"/>
    <property type="project" value="InterPro"/>
</dbReference>
<evidence type="ECO:0000256" key="2">
    <source>
        <dbReference type="ARBA" id="ARBA00022801"/>
    </source>
</evidence>
<dbReference type="RefSeq" id="WP_074658966.1">
    <property type="nucleotide sequence ID" value="NZ_FOLZ01000013.1"/>
</dbReference>
<dbReference type="InterPro" id="IPR014905">
    <property type="entry name" value="HIRAN"/>
</dbReference>
<dbReference type="Proteomes" id="UP000183629">
    <property type="component" value="Unassembled WGS sequence"/>
</dbReference>
<reference evidence="5" key="1">
    <citation type="submission" date="2016-10" db="EMBL/GenBank/DDBJ databases">
        <authorList>
            <person name="Varghese N."/>
            <person name="Submissions S."/>
        </authorList>
    </citation>
    <scope>NUCLEOTIDE SEQUENCE [LARGE SCALE GENOMIC DNA]</scope>
    <source>
        <strain evidence="5">LMG 15572</strain>
    </source>
</reference>
<keyword evidence="2" id="KW-0378">Hydrolase</keyword>
<organism evidence="4 5">
    <name type="scientific">Streptococcus gallolyticus</name>
    <dbReference type="NCBI Taxonomy" id="315405"/>
    <lineage>
        <taxon>Bacteria</taxon>
        <taxon>Bacillati</taxon>
        <taxon>Bacillota</taxon>
        <taxon>Bacilli</taxon>
        <taxon>Lactobacillales</taxon>
        <taxon>Streptococcaceae</taxon>
        <taxon>Streptococcus</taxon>
    </lineage>
</organism>
<dbReference type="GO" id="GO:0003676">
    <property type="term" value="F:nucleic acid binding"/>
    <property type="evidence" value="ECO:0007669"/>
    <property type="project" value="InterPro"/>
</dbReference>
<protein>
    <submittedName>
        <fullName evidence="4">HIRAN domain-containing protein</fullName>
    </submittedName>
</protein>
<name>A0A1I7JDC0_9STRE</name>
<keyword evidence="5" id="KW-1185">Reference proteome</keyword>
<evidence type="ECO:0000259" key="3">
    <source>
        <dbReference type="Pfam" id="PF08797"/>
    </source>
</evidence>
<evidence type="ECO:0000313" key="5">
    <source>
        <dbReference type="Proteomes" id="UP000183629"/>
    </source>
</evidence>
<dbReference type="AlphaFoldDB" id="A0A1I7JDC0"/>
<evidence type="ECO:0000256" key="1">
    <source>
        <dbReference type="ARBA" id="ARBA00022723"/>
    </source>
</evidence>
<dbReference type="GO" id="GO:0008270">
    <property type="term" value="F:zinc ion binding"/>
    <property type="evidence" value="ECO:0007669"/>
    <property type="project" value="InterPro"/>
</dbReference>
<evidence type="ECO:0000313" key="4">
    <source>
        <dbReference type="EMBL" id="SFU83196.1"/>
    </source>
</evidence>
<dbReference type="Pfam" id="PF08797">
    <property type="entry name" value="HIRAN"/>
    <property type="match status" value="1"/>
</dbReference>
<proteinExistence type="predicted"/>
<gene>
    <name evidence="4" type="ORF">SAMN05660328_1119</name>
</gene>
<keyword evidence="1" id="KW-0479">Metal-binding</keyword>
<dbReference type="EMBL" id="FPBN01000011">
    <property type="protein sequence ID" value="SFU83196.1"/>
    <property type="molecule type" value="Genomic_DNA"/>
</dbReference>
<feature type="domain" description="HIRAN" evidence="3">
    <location>
        <begin position="10"/>
        <end position="94"/>
    </location>
</feature>
<accession>A0A1I7JDC0</accession>
<sequence length="111" mass="13216">MKEVYKESAFVAGTEYRKKNAEKAYDLVSSNTTDMHTDKVRLELEPENKHDKYAVKIYIYDIFVGYVPKKGYRKLRRLLHNDNYVCKMTASVLGYEDEPIFNVHFTFYEKQ</sequence>
<dbReference type="Gene3D" id="3.30.70.2330">
    <property type="match status" value="1"/>
</dbReference>